<dbReference type="Proteomes" id="UP001165524">
    <property type="component" value="Unassembled WGS sequence"/>
</dbReference>
<accession>A0ABT0E7I4</accession>
<gene>
    <name evidence="2" type="ORF">MU846_08745</name>
</gene>
<evidence type="ECO:0000313" key="3">
    <source>
        <dbReference type="Proteomes" id="UP001165524"/>
    </source>
</evidence>
<keyword evidence="3" id="KW-1185">Reference proteome</keyword>
<dbReference type="PROSITE" id="PS51257">
    <property type="entry name" value="PROKAR_LIPOPROTEIN"/>
    <property type="match status" value="1"/>
</dbReference>
<protein>
    <recommendedName>
        <fullName evidence="4">HEAT repeat domain-containing protein</fullName>
    </recommendedName>
</protein>
<dbReference type="Gene3D" id="1.25.10.10">
    <property type="entry name" value="Leucine-rich Repeat Variant"/>
    <property type="match status" value="1"/>
</dbReference>
<dbReference type="InterPro" id="IPR011989">
    <property type="entry name" value="ARM-like"/>
</dbReference>
<dbReference type="RefSeq" id="WP_246951759.1">
    <property type="nucleotide sequence ID" value="NZ_JALKII010000005.1"/>
</dbReference>
<keyword evidence="1" id="KW-0732">Signal</keyword>
<name>A0ABT0E7I4_9GAMM</name>
<dbReference type="InterPro" id="IPR004155">
    <property type="entry name" value="PBS_lyase_HEAT"/>
</dbReference>
<proteinExistence type="predicted"/>
<evidence type="ECO:0000256" key="1">
    <source>
        <dbReference type="SAM" id="SignalP"/>
    </source>
</evidence>
<dbReference type="SUPFAM" id="SSF48371">
    <property type="entry name" value="ARM repeat"/>
    <property type="match status" value="1"/>
</dbReference>
<dbReference type="Pfam" id="PF03130">
    <property type="entry name" value="HEAT_PBS"/>
    <property type="match status" value="1"/>
</dbReference>
<evidence type="ECO:0008006" key="4">
    <source>
        <dbReference type="Google" id="ProtNLM"/>
    </source>
</evidence>
<dbReference type="EMBL" id="JALKII010000005">
    <property type="protein sequence ID" value="MCK0537796.1"/>
    <property type="molecule type" value="Genomic_DNA"/>
</dbReference>
<reference evidence="2" key="1">
    <citation type="submission" date="2022-04" db="EMBL/GenBank/DDBJ databases">
        <title>Alcanivorax sp. CY1518 draft genome sequence.</title>
        <authorList>
            <person name="Zhao G."/>
            <person name="An M."/>
        </authorList>
    </citation>
    <scope>NUCLEOTIDE SEQUENCE</scope>
    <source>
        <strain evidence="2">CY1518</strain>
    </source>
</reference>
<feature type="chain" id="PRO_5046507206" description="HEAT repeat domain-containing protein" evidence="1">
    <location>
        <begin position="19"/>
        <end position="156"/>
    </location>
</feature>
<sequence>MRPLICSSKYILVFLALAALTGCTELSPAAAGNDTSTDASTKPEAAYYYITRLPDRSYVQTYGDSDNPRPWYTAAEALGEIGKPAIPALMERLDTADPYELKLALYALMLASQDTALQAETDGDYLQLDTVLTEDSNAENRQRALAWWERHRHLWP</sequence>
<feature type="signal peptide" evidence="1">
    <location>
        <begin position="1"/>
        <end position="18"/>
    </location>
</feature>
<organism evidence="2 3">
    <name type="scientific">Alcanivorax quisquiliarum</name>
    <dbReference type="NCBI Taxonomy" id="2933565"/>
    <lineage>
        <taxon>Bacteria</taxon>
        <taxon>Pseudomonadati</taxon>
        <taxon>Pseudomonadota</taxon>
        <taxon>Gammaproteobacteria</taxon>
        <taxon>Oceanospirillales</taxon>
        <taxon>Alcanivoracaceae</taxon>
        <taxon>Alcanivorax</taxon>
    </lineage>
</organism>
<comment type="caution">
    <text evidence="2">The sequence shown here is derived from an EMBL/GenBank/DDBJ whole genome shotgun (WGS) entry which is preliminary data.</text>
</comment>
<evidence type="ECO:0000313" key="2">
    <source>
        <dbReference type="EMBL" id="MCK0537796.1"/>
    </source>
</evidence>
<dbReference type="InterPro" id="IPR016024">
    <property type="entry name" value="ARM-type_fold"/>
</dbReference>